<reference evidence="2" key="1">
    <citation type="journal article" date="2014" name="Int. J. Syst. Evol. Microbiol.">
        <title>Complete genome sequence of Corynebacterium casei LMG S-19264T (=DSM 44701T), isolated from a smear-ripened cheese.</title>
        <authorList>
            <consortium name="US DOE Joint Genome Institute (JGI-PGF)"/>
            <person name="Walter F."/>
            <person name="Albersmeier A."/>
            <person name="Kalinowski J."/>
            <person name="Ruckert C."/>
        </authorList>
    </citation>
    <scope>NUCLEOTIDE SEQUENCE</scope>
    <source>
        <strain evidence="2">KCTC 42650</strain>
    </source>
</reference>
<dbReference type="Proteomes" id="UP000626220">
    <property type="component" value="Unassembled WGS sequence"/>
</dbReference>
<keyword evidence="1" id="KW-0812">Transmembrane</keyword>
<reference evidence="2" key="2">
    <citation type="submission" date="2020-09" db="EMBL/GenBank/DDBJ databases">
        <authorList>
            <person name="Sun Q."/>
            <person name="Kim S."/>
        </authorList>
    </citation>
    <scope>NUCLEOTIDE SEQUENCE</scope>
    <source>
        <strain evidence="2">KCTC 42650</strain>
    </source>
</reference>
<evidence type="ECO:0000313" key="3">
    <source>
        <dbReference type="Proteomes" id="UP000626220"/>
    </source>
</evidence>
<organism evidence="2 3">
    <name type="scientific">Seohaeicola zhoushanensis</name>
    <dbReference type="NCBI Taxonomy" id="1569283"/>
    <lineage>
        <taxon>Bacteria</taxon>
        <taxon>Pseudomonadati</taxon>
        <taxon>Pseudomonadota</taxon>
        <taxon>Alphaproteobacteria</taxon>
        <taxon>Rhodobacterales</taxon>
        <taxon>Roseobacteraceae</taxon>
        <taxon>Seohaeicola</taxon>
    </lineage>
</organism>
<dbReference type="AlphaFoldDB" id="A0A8J3H0Y9"/>
<dbReference type="EMBL" id="BNCJ01000024">
    <property type="protein sequence ID" value="GHF70001.1"/>
    <property type="molecule type" value="Genomic_DNA"/>
</dbReference>
<accession>A0A8J3H0Y9</accession>
<sequence length="180" mass="19843">MNVQARLESVTYYLWRGTDLESGEYIPGVGAITFLSDSVPSYAASNWTGFWGTRSLAATISIEAVGRDYRLRFVTPGNSSFSYSILGFGVLTRHDGTLFSDIMNESATAVIELEYNPRTGGKLTIAHDYEVGWVFDGVEYYGVGADYNFALVRPVPIPASGVLLACGLATLLLRRRHRQR</sequence>
<comment type="caution">
    <text evidence="2">The sequence shown here is derived from an EMBL/GenBank/DDBJ whole genome shotgun (WGS) entry which is preliminary data.</text>
</comment>
<evidence type="ECO:0000256" key="1">
    <source>
        <dbReference type="SAM" id="Phobius"/>
    </source>
</evidence>
<keyword evidence="3" id="KW-1185">Reference proteome</keyword>
<keyword evidence="1" id="KW-1133">Transmembrane helix</keyword>
<gene>
    <name evidence="2" type="ORF">GCM10017056_46320</name>
</gene>
<keyword evidence="1" id="KW-0472">Membrane</keyword>
<name>A0A8J3H0Y9_9RHOB</name>
<evidence type="ECO:0000313" key="2">
    <source>
        <dbReference type="EMBL" id="GHF70001.1"/>
    </source>
</evidence>
<proteinExistence type="predicted"/>
<protein>
    <submittedName>
        <fullName evidence="2">Uncharacterized protein</fullName>
    </submittedName>
</protein>
<feature type="transmembrane region" description="Helical" evidence="1">
    <location>
        <begin position="155"/>
        <end position="173"/>
    </location>
</feature>